<sequence length="319" mass="37054">MKLTNSLCRPFSSARLVWDPHFSERQTISYAAEDIRLEPDPSETITASFLNVWSGHLNPPDLSFRALGEFLDKGDIRDLRDTTRPARLTRLALVDDRRDPCGLDESQYPPTSNGQTRSWTSEQYTRWPTPGLDRYRAALDERALYDKLSEKARRKIRNAVIQETDRCLEILESRRETYTEGAYYGSMDGNDFFDDAQLGRTKSYTKAVTIMRKFNDVLILSLDTFRDFEQDELQYFNTGNEMLDDLWKRYLDRIFDGFATMQYLQRVLVQKIQTFDRMKDGLVNSSALKESRYSTKQGDDIAVLTNMTVVNKPPFPSTF</sequence>
<protein>
    <submittedName>
        <fullName evidence="2">Uncharacterized protein</fullName>
    </submittedName>
</protein>
<reference evidence="2 3" key="1">
    <citation type="submission" date="2013-03" db="EMBL/GenBank/DDBJ databases">
        <title>The Genome Sequence of Exophiala aquamarina CBS 119918.</title>
        <authorList>
            <consortium name="The Broad Institute Genomics Platform"/>
            <person name="Cuomo C."/>
            <person name="de Hoog S."/>
            <person name="Gorbushina A."/>
            <person name="Walker B."/>
            <person name="Young S.K."/>
            <person name="Zeng Q."/>
            <person name="Gargeya S."/>
            <person name="Fitzgerald M."/>
            <person name="Haas B."/>
            <person name="Abouelleil A."/>
            <person name="Allen A.W."/>
            <person name="Alvarado L."/>
            <person name="Arachchi H.M."/>
            <person name="Berlin A.M."/>
            <person name="Chapman S.B."/>
            <person name="Gainer-Dewar J."/>
            <person name="Goldberg J."/>
            <person name="Griggs A."/>
            <person name="Gujja S."/>
            <person name="Hansen M."/>
            <person name="Howarth C."/>
            <person name="Imamovic A."/>
            <person name="Ireland A."/>
            <person name="Larimer J."/>
            <person name="McCowan C."/>
            <person name="Murphy C."/>
            <person name="Pearson M."/>
            <person name="Poon T.W."/>
            <person name="Priest M."/>
            <person name="Roberts A."/>
            <person name="Saif S."/>
            <person name="Shea T."/>
            <person name="Sisk P."/>
            <person name="Sykes S."/>
            <person name="Wortman J."/>
            <person name="Nusbaum C."/>
            <person name="Birren B."/>
        </authorList>
    </citation>
    <scope>NUCLEOTIDE SEQUENCE [LARGE SCALE GENOMIC DNA]</scope>
    <source>
        <strain evidence="2 3">CBS 119918</strain>
    </source>
</reference>
<accession>A0A072PI59</accession>
<comment type="caution">
    <text evidence="2">The sequence shown here is derived from an EMBL/GenBank/DDBJ whole genome shotgun (WGS) entry which is preliminary data.</text>
</comment>
<dbReference type="GeneID" id="25279348"/>
<evidence type="ECO:0000313" key="2">
    <source>
        <dbReference type="EMBL" id="KEF59571.1"/>
    </source>
</evidence>
<proteinExistence type="predicted"/>
<dbReference type="AlphaFoldDB" id="A0A072PI59"/>
<evidence type="ECO:0000256" key="1">
    <source>
        <dbReference type="SAM" id="MobiDB-lite"/>
    </source>
</evidence>
<evidence type="ECO:0000313" key="3">
    <source>
        <dbReference type="Proteomes" id="UP000027920"/>
    </source>
</evidence>
<dbReference type="EMBL" id="AMGV01000003">
    <property type="protein sequence ID" value="KEF59571.1"/>
    <property type="molecule type" value="Genomic_DNA"/>
</dbReference>
<dbReference type="OrthoDB" id="5428055at2759"/>
<feature type="compositionally biased region" description="Polar residues" evidence="1">
    <location>
        <begin position="108"/>
        <end position="121"/>
    </location>
</feature>
<name>A0A072PI59_9EURO</name>
<dbReference type="STRING" id="1182545.A0A072PI59"/>
<gene>
    <name evidence="2" type="ORF">A1O9_04416</name>
</gene>
<dbReference type="RefSeq" id="XP_013262161.1">
    <property type="nucleotide sequence ID" value="XM_013406707.1"/>
</dbReference>
<dbReference type="HOGENOM" id="CLU_871641_0_0_1"/>
<keyword evidence="3" id="KW-1185">Reference proteome</keyword>
<organism evidence="2 3">
    <name type="scientific">Exophiala aquamarina CBS 119918</name>
    <dbReference type="NCBI Taxonomy" id="1182545"/>
    <lineage>
        <taxon>Eukaryota</taxon>
        <taxon>Fungi</taxon>
        <taxon>Dikarya</taxon>
        <taxon>Ascomycota</taxon>
        <taxon>Pezizomycotina</taxon>
        <taxon>Eurotiomycetes</taxon>
        <taxon>Chaetothyriomycetidae</taxon>
        <taxon>Chaetothyriales</taxon>
        <taxon>Herpotrichiellaceae</taxon>
        <taxon>Exophiala</taxon>
    </lineage>
</organism>
<dbReference type="VEuPathDB" id="FungiDB:A1O9_04416"/>
<feature type="region of interest" description="Disordered" evidence="1">
    <location>
        <begin position="101"/>
        <end position="121"/>
    </location>
</feature>
<dbReference type="Proteomes" id="UP000027920">
    <property type="component" value="Unassembled WGS sequence"/>
</dbReference>